<dbReference type="AlphaFoldDB" id="A0A6P1GLT3"/>
<feature type="region of interest" description="Disordered" evidence="1">
    <location>
        <begin position="39"/>
        <end position="82"/>
    </location>
</feature>
<gene>
    <name evidence="2" type="ORF">GS397_22595</name>
</gene>
<protein>
    <submittedName>
        <fullName evidence="2">Uncharacterized protein</fullName>
    </submittedName>
</protein>
<accession>A0A6P1GLT3</accession>
<evidence type="ECO:0000313" key="3">
    <source>
        <dbReference type="Proteomes" id="UP000464086"/>
    </source>
</evidence>
<name>A0A6P1GLT3_SPHYA</name>
<evidence type="ECO:0000313" key="2">
    <source>
        <dbReference type="EMBL" id="QHD69556.1"/>
    </source>
</evidence>
<reference evidence="2 3" key="1">
    <citation type="submission" date="2019-12" db="EMBL/GenBank/DDBJ databases">
        <title>Functional and genomic insights into the Sphingobium yanoikuyae YC-JY1, a bacterium efficiently degrading bisphenol A.</title>
        <authorList>
            <person name="Jia Y."/>
            <person name="Li X."/>
            <person name="Wang J."/>
            <person name="Eltoukhy A."/>
            <person name="Lamraoui I."/>
            <person name="Yan Y."/>
        </authorList>
    </citation>
    <scope>NUCLEOTIDE SEQUENCE [LARGE SCALE GENOMIC DNA]</scope>
    <source>
        <strain evidence="2 3">YC-JY1</strain>
    </source>
</reference>
<evidence type="ECO:0000256" key="1">
    <source>
        <dbReference type="SAM" id="MobiDB-lite"/>
    </source>
</evidence>
<proteinExistence type="predicted"/>
<dbReference type="Proteomes" id="UP000464086">
    <property type="component" value="Chromosome"/>
</dbReference>
<organism evidence="2 3">
    <name type="scientific">Sphingobium yanoikuyae</name>
    <name type="common">Sphingomonas yanoikuyae</name>
    <dbReference type="NCBI Taxonomy" id="13690"/>
    <lineage>
        <taxon>Bacteria</taxon>
        <taxon>Pseudomonadati</taxon>
        <taxon>Pseudomonadota</taxon>
        <taxon>Alphaproteobacteria</taxon>
        <taxon>Sphingomonadales</taxon>
        <taxon>Sphingomonadaceae</taxon>
        <taxon>Sphingobium</taxon>
    </lineage>
</organism>
<dbReference type="EMBL" id="CP047218">
    <property type="protein sequence ID" value="QHD69556.1"/>
    <property type="molecule type" value="Genomic_DNA"/>
</dbReference>
<dbReference type="RefSeq" id="WP_159367705.1">
    <property type="nucleotide sequence ID" value="NZ_CP047218.1"/>
</dbReference>
<sequence>MIAVVRRLEEALRLLDKMDRGDSDSAAYIERAVQRAKRELRSGSIAAPLPSLSPRHSLRARSSVGPRDRPRRMQQTDGAQES</sequence>
<feature type="compositionally biased region" description="Polar residues" evidence="1">
    <location>
        <begin position="73"/>
        <end position="82"/>
    </location>
</feature>